<keyword evidence="1" id="KW-1133">Transmembrane helix</keyword>
<keyword evidence="3" id="KW-1185">Reference proteome</keyword>
<evidence type="ECO:0000313" key="2">
    <source>
        <dbReference type="EMBL" id="ETO11225.1"/>
    </source>
</evidence>
<evidence type="ECO:0000313" key="3">
    <source>
        <dbReference type="Proteomes" id="UP000023152"/>
    </source>
</evidence>
<dbReference type="AlphaFoldDB" id="X6MDV7"/>
<protein>
    <submittedName>
        <fullName evidence="2">Uncharacterized protein</fullName>
    </submittedName>
</protein>
<feature type="transmembrane region" description="Helical" evidence="1">
    <location>
        <begin position="286"/>
        <end position="307"/>
    </location>
</feature>
<feature type="transmembrane region" description="Helical" evidence="1">
    <location>
        <begin position="334"/>
        <end position="353"/>
    </location>
</feature>
<dbReference type="Proteomes" id="UP000023152">
    <property type="component" value="Unassembled WGS sequence"/>
</dbReference>
<proteinExistence type="predicted"/>
<organism evidence="2 3">
    <name type="scientific">Reticulomyxa filosa</name>
    <dbReference type="NCBI Taxonomy" id="46433"/>
    <lineage>
        <taxon>Eukaryota</taxon>
        <taxon>Sar</taxon>
        <taxon>Rhizaria</taxon>
        <taxon>Retaria</taxon>
        <taxon>Foraminifera</taxon>
        <taxon>Monothalamids</taxon>
        <taxon>Reticulomyxidae</taxon>
        <taxon>Reticulomyxa</taxon>
    </lineage>
</organism>
<sequence length="385" mass="42919">MANSKFVGKHNKNGELKSCAKQGGFIGIGTTDATIDNNVRLSNVTMHGGGSEVGGAILIRHTVDTALNIELTDVRFDGNNAVQLAGSSDIGLFQNYENKLQLALHNVSKTIKAVSWPHIIQFDLFSNAKATTHLTSTYPNRLIVGVVQAIDIFQQQYLPMKYCDVDGVCSFVSLELHCVTSYSSESCPVSQQILSPYFASALGNISFVVVPGNLNENVTISLACSSMLSGSVCPMNQSLKSSSFAFSKCPTHLEAQDYNGDKNWFECDDIVIPNFDFSRKLFEKPLILAGIIVFILGLLLLTALALLHDLQKLNCNYFVHHPVEYSNVLYSHLYYIHIYIYIYIYMYIFADLFTGNLCEYNQRSSIPCFFKKKECTLLYWFDGNT</sequence>
<reference evidence="2 3" key="1">
    <citation type="journal article" date="2013" name="Curr. Biol.">
        <title>The Genome of the Foraminiferan Reticulomyxa filosa.</title>
        <authorList>
            <person name="Glockner G."/>
            <person name="Hulsmann N."/>
            <person name="Schleicher M."/>
            <person name="Noegel A.A."/>
            <person name="Eichinger L."/>
            <person name="Gallinger C."/>
            <person name="Pawlowski J."/>
            <person name="Sierra R."/>
            <person name="Euteneuer U."/>
            <person name="Pillet L."/>
            <person name="Moustafa A."/>
            <person name="Platzer M."/>
            <person name="Groth M."/>
            <person name="Szafranski K."/>
            <person name="Schliwa M."/>
        </authorList>
    </citation>
    <scope>NUCLEOTIDE SEQUENCE [LARGE SCALE GENOMIC DNA]</scope>
</reference>
<dbReference type="EMBL" id="ASPP01022638">
    <property type="protein sequence ID" value="ETO11225.1"/>
    <property type="molecule type" value="Genomic_DNA"/>
</dbReference>
<keyword evidence="1" id="KW-0812">Transmembrane</keyword>
<evidence type="ECO:0000256" key="1">
    <source>
        <dbReference type="SAM" id="Phobius"/>
    </source>
</evidence>
<name>X6MDV7_RETFI</name>
<keyword evidence="1" id="KW-0472">Membrane</keyword>
<comment type="caution">
    <text evidence="2">The sequence shown here is derived from an EMBL/GenBank/DDBJ whole genome shotgun (WGS) entry which is preliminary data.</text>
</comment>
<accession>X6MDV7</accession>
<gene>
    <name evidence="2" type="ORF">RFI_26151</name>
</gene>